<reference evidence="4 5" key="1">
    <citation type="submission" date="2020-02" db="EMBL/GenBank/DDBJ databases">
        <authorList>
            <person name="Chen W.-M."/>
        </authorList>
    </citation>
    <scope>NUCLEOTIDE SEQUENCE [LARGE SCALE GENOMIC DNA]</scope>
    <source>
        <strain evidence="4 5">KMS-5</strain>
    </source>
</reference>
<dbReference type="AlphaFoldDB" id="A0A6M0QWU4"/>
<dbReference type="Proteomes" id="UP000477782">
    <property type="component" value="Unassembled WGS sequence"/>
</dbReference>
<evidence type="ECO:0000259" key="3">
    <source>
        <dbReference type="Pfam" id="PF20072"/>
    </source>
</evidence>
<proteinExistence type="predicted"/>
<organism evidence="4 5">
    <name type="scientific">Tabrizicola oligotrophica</name>
    <dbReference type="NCBI Taxonomy" id="2710650"/>
    <lineage>
        <taxon>Bacteria</taxon>
        <taxon>Pseudomonadati</taxon>
        <taxon>Pseudomonadota</taxon>
        <taxon>Alphaproteobacteria</taxon>
        <taxon>Rhodobacterales</taxon>
        <taxon>Paracoccaceae</taxon>
        <taxon>Tabrizicola</taxon>
    </lineage>
</organism>
<feature type="region of interest" description="Disordered" evidence="1">
    <location>
        <begin position="94"/>
        <end position="128"/>
    </location>
</feature>
<sequence length="128" mass="13545">MQVIADVLMTAGAFGAAIYCYVLAGRLKRFTTLESGMGGAIAVLSAQVDDMTRALEKARSAANGSAAGLESLVLRAEGVTGKLELLVAAMHDLPETAAAPPRPPDLQDDRKLRVVRRRQARPELEGAE</sequence>
<feature type="transmembrane region" description="Helical" evidence="2">
    <location>
        <begin position="6"/>
        <end position="24"/>
    </location>
</feature>
<evidence type="ECO:0000313" key="4">
    <source>
        <dbReference type="EMBL" id="NEY91153.1"/>
    </source>
</evidence>
<name>A0A6M0QWU4_9RHOB</name>
<dbReference type="RefSeq" id="WP_164626305.1">
    <property type="nucleotide sequence ID" value="NZ_JAAIVJ010000007.1"/>
</dbReference>
<accession>A0A6M0QWU4</accession>
<keyword evidence="2" id="KW-1133">Transmembrane helix</keyword>
<evidence type="ECO:0000313" key="5">
    <source>
        <dbReference type="Proteomes" id="UP000477782"/>
    </source>
</evidence>
<gene>
    <name evidence="4" type="ORF">G4Z14_12670</name>
</gene>
<dbReference type="EMBL" id="JAAIVJ010000007">
    <property type="protein sequence ID" value="NEY91153.1"/>
    <property type="molecule type" value="Genomic_DNA"/>
</dbReference>
<evidence type="ECO:0000256" key="1">
    <source>
        <dbReference type="SAM" id="MobiDB-lite"/>
    </source>
</evidence>
<keyword evidence="5" id="KW-1185">Reference proteome</keyword>
<protein>
    <recommendedName>
        <fullName evidence="3">DUF6468 domain-containing protein</fullName>
    </recommendedName>
</protein>
<comment type="caution">
    <text evidence="4">The sequence shown here is derived from an EMBL/GenBank/DDBJ whole genome shotgun (WGS) entry which is preliminary data.</text>
</comment>
<keyword evidence="2" id="KW-0812">Transmembrane</keyword>
<dbReference type="Pfam" id="PF20072">
    <property type="entry name" value="DUF6468"/>
    <property type="match status" value="1"/>
</dbReference>
<keyword evidence="2" id="KW-0472">Membrane</keyword>
<dbReference type="InterPro" id="IPR045531">
    <property type="entry name" value="DUF6468"/>
</dbReference>
<feature type="domain" description="DUF6468" evidence="3">
    <location>
        <begin position="34"/>
        <end position="95"/>
    </location>
</feature>
<evidence type="ECO:0000256" key="2">
    <source>
        <dbReference type="SAM" id="Phobius"/>
    </source>
</evidence>